<dbReference type="SUPFAM" id="SSF52317">
    <property type="entry name" value="Class I glutamine amidotransferase-like"/>
    <property type="match status" value="1"/>
</dbReference>
<dbReference type="InterPro" id="IPR029062">
    <property type="entry name" value="Class_I_gatase-like"/>
</dbReference>
<reference evidence="2" key="1">
    <citation type="submission" date="2024-05" db="EMBL/GenBank/DDBJ databases">
        <title>Pontimicrobium maritimus sp. nov., isolated form sea water.</title>
        <authorList>
            <person name="Muhammad N."/>
            <person name="Vuong T.Q."/>
            <person name="Han H.L."/>
            <person name="Kim S.-G."/>
        </authorList>
    </citation>
    <scope>NUCLEOTIDE SEQUENCE</scope>
    <source>
        <strain evidence="2">SW4</strain>
    </source>
</reference>
<dbReference type="PANTHER" id="PTHR43130:SF14">
    <property type="entry name" value="DJ-1_PFPI DOMAIN-CONTAINING PROTEIN"/>
    <property type="match status" value="1"/>
</dbReference>
<dbReference type="Pfam" id="PF01965">
    <property type="entry name" value="DJ-1_PfpI"/>
    <property type="match status" value="1"/>
</dbReference>
<proteinExistence type="predicted"/>
<dbReference type="EMBL" id="CP157199">
    <property type="protein sequence ID" value="XBG60555.1"/>
    <property type="molecule type" value="Genomic_DNA"/>
</dbReference>
<dbReference type="PROSITE" id="PS51257">
    <property type="entry name" value="PROKAR_LIPOPROTEIN"/>
    <property type="match status" value="1"/>
</dbReference>
<gene>
    <name evidence="2" type="ORF">ABGB03_11880</name>
</gene>
<dbReference type="RefSeq" id="WP_347922785.1">
    <property type="nucleotide sequence ID" value="NZ_CP157199.1"/>
</dbReference>
<dbReference type="PANTHER" id="PTHR43130">
    <property type="entry name" value="ARAC-FAMILY TRANSCRIPTIONAL REGULATOR"/>
    <property type="match status" value="1"/>
</dbReference>
<dbReference type="AlphaFoldDB" id="A0AAU7BRC1"/>
<evidence type="ECO:0000313" key="2">
    <source>
        <dbReference type="EMBL" id="XBG60555.1"/>
    </source>
</evidence>
<evidence type="ECO:0000259" key="1">
    <source>
        <dbReference type="Pfam" id="PF01965"/>
    </source>
</evidence>
<organism evidence="2">
    <name type="scientific">Pontimicrobium sp. SW4</name>
    <dbReference type="NCBI Taxonomy" id="3153519"/>
    <lineage>
        <taxon>Bacteria</taxon>
        <taxon>Pseudomonadati</taxon>
        <taxon>Bacteroidota</taxon>
        <taxon>Flavobacteriia</taxon>
        <taxon>Flavobacteriales</taxon>
        <taxon>Flavobacteriaceae</taxon>
        <taxon>Pontimicrobium</taxon>
    </lineage>
</organism>
<feature type="domain" description="DJ-1/PfpI" evidence="1">
    <location>
        <begin position="51"/>
        <end position="207"/>
    </location>
</feature>
<dbReference type="Gene3D" id="3.40.50.880">
    <property type="match status" value="1"/>
</dbReference>
<sequence>MKKIIALFLITFVIVSCSKQPKNKAHKTPTTKTSMQEKMTGKSINKNLPTIGILIFESVIINEVVAPLDVFSNPNMDNEHLFNVITIATENRTYTSAHGLKISPDYVIENIPELKVLVVPSSYNPADLTSDKKLVEFVREQNKTTEYIASHCAGAFLIGEAGIADHKEIVTYVTGGESLKIDYPNLIVADDSKVSVVQDGKFISSNGSLVSYIASFDLLEKLTSKEHRAFVESAILFDRLIDTHEK</sequence>
<dbReference type="GO" id="GO:0006355">
    <property type="term" value="P:regulation of DNA-templated transcription"/>
    <property type="evidence" value="ECO:0007669"/>
    <property type="project" value="TreeGrafter"/>
</dbReference>
<name>A0AAU7BRC1_9FLAO</name>
<dbReference type="InterPro" id="IPR052158">
    <property type="entry name" value="INH-QAR"/>
</dbReference>
<protein>
    <submittedName>
        <fullName evidence="2">DJ-1/PfpI family protein</fullName>
    </submittedName>
</protein>
<dbReference type="InterPro" id="IPR002818">
    <property type="entry name" value="DJ-1/PfpI"/>
</dbReference>
<accession>A0AAU7BRC1</accession>